<comment type="cofactor">
    <cofactor evidence="1">
        <name>Zn(2+)</name>
        <dbReference type="ChEBI" id="CHEBI:29105"/>
    </cofactor>
</comment>
<evidence type="ECO:0000259" key="5">
    <source>
        <dbReference type="SMART" id="SM00849"/>
    </source>
</evidence>
<dbReference type="InterPro" id="IPR036866">
    <property type="entry name" value="RibonucZ/Hydroxyglut_hydro"/>
</dbReference>
<dbReference type="GO" id="GO:0016787">
    <property type="term" value="F:hydrolase activity"/>
    <property type="evidence" value="ECO:0007669"/>
    <property type="project" value="UniProtKB-KW"/>
</dbReference>
<evidence type="ECO:0000313" key="7">
    <source>
        <dbReference type="Proteomes" id="UP000194474"/>
    </source>
</evidence>
<keyword evidence="4" id="KW-0862">Zinc</keyword>
<dbReference type="PANTHER" id="PTHR46233:SF3">
    <property type="entry name" value="HYDROXYACYLGLUTATHIONE HYDROLASE GLOC"/>
    <property type="match status" value="1"/>
</dbReference>
<evidence type="ECO:0000256" key="3">
    <source>
        <dbReference type="ARBA" id="ARBA00022801"/>
    </source>
</evidence>
<dbReference type="SMART" id="SM00849">
    <property type="entry name" value="Lactamase_B"/>
    <property type="match status" value="1"/>
</dbReference>
<organism evidence="6 7">
    <name type="scientific">Devosia lucknowensis</name>
    <dbReference type="NCBI Taxonomy" id="1096929"/>
    <lineage>
        <taxon>Bacteria</taxon>
        <taxon>Pseudomonadati</taxon>
        <taxon>Pseudomonadota</taxon>
        <taxon>Alphaproteobacteria</taxon>
        <taxon>Hyphomicrobiales</taxon>
        <taxon>Devosiaceae</taxon>
        <taxon>Devosia</taxon>
    </lineage>
</organism>
<evidence type="ECO:0000313" key="6">
    <source>
        <dbReference type="EMBL" id="SMQ85686.1"/>
    </source>
</evidence>
<dbReference type="AlphaFoldDB" id="A0A1Y6G6G9"/>
<protein>
    <submittedName>
        <fullName evidence="6">Glyoxylase, beta-lactamase superfamily II</fullName>
    </submittedName>
</protein>
<name>A0A1Y6G6G9_9HYPH</name>
<keyword evidence="7" id="KW-1185">Reference proteome</keyword>
<reference evidence="7" key="1">
    <citation type="submission" date="2017-04" db="EMBL/GenBank/DDBJ databases">
        <authorList>
            <person name="Varghese N."/>
            <person name="Submissions S."/>
        </authorList>
    </citation>
    <scope>NUCLEOTIDE SEQUENCE [LARGE SCALE GENOMIC DNA]</scope>
</reference>
<dbReference type="RefSeq" id="WP_086471332.1">
    <property type="nucleotide sequence ID" value="NZ_FXWK01000002.1"/>
</dbReference>
<dbReference type="SUPFAM" id="SSF56281">
    <property type="entry name" value="Metallo-hydrolase/oxidoreductase"/>
    <property type="match status" value="1"/>
</dbReference>
<gene>
    <name evidence="6" type="ORF">SAMN06295905_2976</name>
</gene>
<evidence type="ECO:0000256" key="4">
    <source>
        <dbReference type="ARBA" id="ARBA00022833"/>
    </source>
</evidence>
<dbReference type="Proteomes" id="UP000194474">
    <property type="component" value="Unassembled WGS sequence"/>
</dbReference>
<evidence type="ECO:0000256" key="1">
    <source>
        <dbReference type="ARBA" id="ARBA00001947"/>
    </source>
</evidence>
<keyword evidence="3" id="KW-0378">Hydrolase</keyword>
<proteinExistence type="predicted"/>
<dbReference type="EMBL" id="FXWK01000002">
    <property type="protein sequence ID" value="SMQ85686.1"/>
    <property type="molecule type" value="Genomic_DNA"/>
</dbReference>
<keyword evidence="2" id="KW-0479">Metal-binding</keyword>
<evidence type="ECO:0000256" key="2">
    <source>
        <dbReference type="ARBA" id="ARBA00022723"/>
    </source>
</evidence>
<accession>A0A1Y6G6G9</accession>
<dbReference type="Gene3D" id="3.60.15.10">
    <property type="entry name" value="Ribonuclease Z/Hydroxyacylglutathione hydrolase-like"/>
    <property type="match status" value="1"/>
</dbReference>
<sequence>MTDPRLEHWAEDIVCLRLPMPAFGGVTAFLLGEPGRQAILDTGAPGAETAAIWLSLLDGRSNAVESIVCSHAHIDHVGQAGMLVRHTGAPLLMSRVEHEDIARLSTMDRQQRQASATTFYDQCAIPVDKRAPPIDYSSLAPFPRPAAHLHDGETVELGGIAFEVWIGGGHSRAPVCLLSRERKVFLAADQLLMGSGPQVPVQAERPDDDMLGDYFRFLDRLDTLPDDLVVFPGHGDPVREFKRQVAAIREAHRQRLTRLLEGMQGEMTCADMAPLLFANPSPRLISRMPYLLRPMANYLVAEGQLQARLDGAVLKYRTL</sequence>
<dbReference type="PANTHER" id="PTHR46233">
    <property type="entry name" value="HYDROXYACYLGLUTATHIONE HYDROLASE GLOC"/>
    <property type="match status" value="1"/>
</dbReference>
<dbReference type="InterPro" id="IPR001279">
    <property type="entry name" value="Metallo-B-lactamas"/>
</dbReference>
<dbReference type="GO" id="GO:0046872">
    <property type="term" value="F:metal ion binding"/>
    <property type="evidence" value="ECO:0007669"/>
    <property type="project" value="UniProtKB-KW"/>
</dbReference>
<dbReference type="InterPro" id="IPR051453">
    <property type="entry name" value="MBL_Glyoxalase_II"/>
</dbReference>
<dbReference type="OrthoDB" id="2971563at2"/>
<feature type="domain" description="Metallo-beta-lactamase" evidence="5">
    <location>
        <begin position="25"/>
        <end position="234"/>
    </location>
</feature>
<dbReference type="Pfam" id="PF00753">
    <property type="entry name" value="Lactamase_B"/>
    <property type="match status" value="1"/>
</dbReference>